<gene>
    <name evidence="1" type="ORF">EU557_09270</name>
</gene>
<proteinExistence type="predicted"/>
<dbReference type="EMBL" id="SRKZ01000002">
    <property type="protein sequence ID" value="TGD81716.1"/>
    <property type="molecule type" value="Genomic_DNA"/>
</dbReference>
<dbReference type="Proteomes" id="UP000298284">
    <property type="component" value="Unassembled WGS sequence"/>
</dbReference>
<keyword evidence="2" id="KW-1185">Reference proteome</keyword>
<evidence type="ECO:0000313" key="2">
    <source>
        <dbReference type="Proteomes" id="UP000298284"/>
    </source>
</evidence>
<name>A0A4Z0MR34_9BACT</name>
<dbReference type="AlphaFoldDB" id="A0A4Z0MR34"/>
<dbReference type="OrthoDB" id="7596486at2"/>
<evidence type="ECO:0000313" key="1">
    <source>
        <dbReference type="EMBL" id="TGD81716.1"/>
    </source>
</evidence>
<sequence>MLFPSYKELIENGQMLLGASGRVGLCQQLLDYVHYGMVKIAEITGREAQLEPNHKYYGVERFEREYRRLVVTNLFEQVIKAREKERPSSFESIQPLLRQTVQLPYPQFMAYDAPEEVFDYFQKQGQYHLLRLQEHENFGPEDVFGGLPYRIYVDAVEHLMGVALMHTHYALAAIEKQPQVLLANLLPYLRPDCSFVEALVKDLDVTEKQASQILSCLTIDKTNYEGYTSFTAAAPPPFVRMSDGFLLRSVVGCCDNPFQLLNYELKRRFEKDYFRSVNNREDRFRSDLFKLFPQEHIIKLDREVRITTPLGATDIDAVMYDRKTCTLALIQLKWPDAYGDSMRRRASVVANYYSKANEWVEKVYAWATRLKTEEIFSALQLQLTREERRSYKGFYLMVLNRHTAHFTSGEPSEKAAWGSWMQLVATLATGLKYKPNDPLGAAYSCLRYFDPKRRTDRGDVPDSHPFEIKIGDSTVSMNF</sequence>
<accession>A0A4Z0MR34</accession>
<dbReference type="RefSeq" id="WP_135530096.1">
    <property type="nucleotide sequence ID" value="NZ_SRKZ01000002.1"/>
</dbReference>
<comment type="caution">
    <text evidence="1">The sequence shown here is derived from an EMBL/GenBank/DDBJ whole genome shotgun (WGS) entry which is preliminary data.</text>
</comment>
<organism evidence="1 2">
    <name type="scientific">Hymenobacter wooponensis</name>
    <dbReference type="NCBI Taxonomy" id="1525360"/>
    <lineage>
        <taxon>Bacteria</taxon>
        <taxon>Pseudomonadati</taxon>
        <taxon>Bacteroidota</taxon>
        <taxon>Cytophagia</taxon>
        <taxon>Cytophagales</taxon>
        <taxon>Hymenobacteraceae</taxon>
        <taxon>Hymenobacter</taxon>
    </lineage>
</organism>
<reference evidence="1 2" key="1">
    <citation type="submission" date="2019-04" db="EMBL/GenBank/DDBJ databases">
        <authorList>
            <person name="Feng G."/>
            <person name="Zhang J."/>
            <person name="Zhu H."/>
        </authorList>
    </citation>
    <scope>NUCLEOTIDE SEQUENCE [LARGE SCALE GENOMIC DNA]</scope>
    <source>
        <strain evidence="1 2">JCM 19491</strain>
    </source>
</reference>
<protein>
    <submittedName>
        <fullName evidence="1">Uncharacterized protein</fullName>
    </submittedName>
</protein>